<protein>
    <submittedName>
        <fullName evidence="2">Uncharacterized protein (DUF58 family)</fullName>
    </submittedName>
</protein>
<dbReference type="PANTHER" id="PTHR33608:SF3">
    <property type="entry name" value="SLR2013 PROTEIN"/>
    <property type="match status" value="1"/>
</dbReference>
<dbReference type="EMBL" id="JACBZO010000001">
    <property type="protein sequence ID" value="NYI40793.1"/>
    <property type="molecule type" value="Genomic_DNA"/>
</dbReference>
<feature type="domain" description="DUF58" evidence="1">
    <location>
        <begin position="192"/>
        <end position="364"/>
    </location>
</feature>
<gene>
    <name evidence="2" type="ORF">BKA03_000912</name>
</gene>
<dbReference type="OrthoDB" id="845740at2"/>
<dbReference type="InterPro" id="IPR036465">
    <property type="entry name" value="vWFA_dom_sf"/>
</dbReference>
<reference evidence="2 3" key="1">
    <citation type="submission" date="2020-07" db="EMBL/GenBank/DDBJ databases">
        <title>Sequencing the genomes of 1000 actinobacteria strains.</title>
        <authorList>
            <person name="Klenk H.-P."/>
        </authorList>
    </citation>
    <scope>NUCLEOTIDE SEQUENCE [LARGE SCALE GENOMIC DNA]</scope>
    <source>
        <strain evidence="2 3">DSM 19970</strain>
    </source>
</reference>
<comment type="caution">
    <text evidence="2">The sequence shown here is derived from an EMBL/GenBank/DDBJ whole genome shotgun (WGS) entry which is preliminary data.</text>
</comment>
<dbReference type="InterPro" id="IPR002881">
    <property type="entry name" value="DUF58"/>
</dbReference>
<dbReference type="RefSeq" id="WP_062074452.1">
    <property type="nucleotide sequence ID" value="NZ_BBRC01000003.1"/>
</dbReference>
<dbReference type="Gene3D" id="3.40.50.410">
    <property type="entry name" value="von Willebrand factor, type A domain"/>
    <property type="match status" value="1"/>
</dbReference>
<dbReference type="Pfam" id="PF01882">
    <property type="entry name" value="DUF58"/>
    <property type="match status" value="1"/>
</dbReference>
<accession>A0A7Y9ZAR4</accession>
<keyword evidence="3" id="KW-1185">Reference proteome</keyword>
<proteinExistence type="predicted"/>
<evidence type="ECO:0000313" key="2">
    <source>
        <dbReference type="EMBL" id="NYI40793.1"/>
    </source>
</evidence>
<dbReference type="AlphaFoldDB" id="A0A7Y9ZAR4"/>
<sequence>MFISWPSVALLACAVPLAIVTARPETVWAWLVLVLVAATVDVALTPSPRKLAARRTLEGSVRRLEETTSTIFVVNPTRRHVRGLVRDAWQPSAESTGERHELDLPPGEMRRMRTRLAPSRRGDIHAGPVVVRVNGPLHLAGRQLSIPVPATLRVLPEFASRRHLPSRLARLRELDGRSAVRVRGAGSEFDSLREYVIGDDVRSIDWRASARRSDVVVRTWRPERDRRVLILVDTSRHAAARVGDQPRIDTSIEATLLLAALASKAGDRVEVIAFDRTARTRVRGLSGPAMMAALANQLAPLEPRLVEADWTAAASIVDQALGQRALVAVLTSIDPAAIESGMLRALRPLARKHQVVVASVDDPDVLAMMSLRKDVLDVYGAAAATRFDLERKGVSERLRKSGIDVVSGGPEEIAPRLADRYLELKAAGRL</sequence>
<dbReference type="PANTHER" id="PTHR33608">
    <property type="entry name" value="BLL2464 PROTEIN"/>
    <property type="match status" value="1"/>
</dbReference>
<name>A0A7Y9ZAR4_9MICO</name>
<evidence type="ECO:0000313" key="3">
    <source>
        <dbReference type="Proteomes" id="UP000547973"/>
    </source>
</evidence>
<evidence type="ECO:0000259" key="1">
    <source>
        <dbReference type="Pfam" id="PF01882"/>
    </source>
</evidence>
<organism evidence="2 3">
    <name type="scientific">Demequina lutea</name>
    <dbReference type="NCBI Taxonomy" id="431489"/>
    <lineage>
        <taxon>Bacteria</taxon>
        <taxon>Bacillati</taxon>
        <taxon>Actinomycetota</taxon>
        <taxon>Actinomycetes</taxon>
        <taxon>Micrococcales</taxon>
        <taxon>Demequinaceae</taxon>
        <taxon>Demequina</taxon>
    </lineage>
</organism>
<dbReference type="Proteomes" id="UP000547973">
    <property type="component" value="Unassembled WGS sequence"/>
</dbReference>